<evidence type="ECO:0000313" key="3">
    <source>
        <dbReference type="EMBL" id="SBT48001.1"/>
    </source>
</evidence>
<evidence type="ECO:0000256" key="2">
    <source>
        <dbReference type="SAM" id="Phobius"/>
    </source>
</evidence>
<keyword evidence="2" id="KW-0472">Membrane</keyword>
<feature type="transmembrane region" description="Helical" evidence="2">
    <location>
        <begin position="236"/>
        <end position="256"/>
    </location>
</feature>
<gene>
    <name evidence="3" type="ORF">GA0070621_3055</name>
</gene>
<feature type="transmembrane region" description="Helical" evidence="2">
    <location>
        <begin position="165"/>
        <end position="184"/>
    </location>
</feature>
<protein>
    <submittedName>
        <fullName evidence="3">Uncharacterized protein</fullName>
    </submittedName>
</protein>
<dbReference type="AlphaFoldDB" id="A0A1A8ZVY6"/>
<feature type="compositionally biased region" description="Low complexity" evidence="1">
    <location>
        <begin position="71"/>
        <end position="82"/>
    </location>
</feature>
<proteinExistence type="predicted"/>
<keyword evidence="2" id="KW-0812">Transmembrane</keyword>
<dbReference type="PATRIC" id="fig|299146.4.peg.3173"/>
<keyword evidence="2" id="KW-1133">Transmembrane helix</keyword>
<accession>A0A1A8ZVY6</accession>
<feature type="compositionally biased region" description="Low complexity" evidence="1">
    <location>
        <begin position="96"/>
        <end position="108"/>
    </location>
</feature>
<evidence type="ECO:0000256" key="1">
    <source>
        <dbReference type="SAM" id="MobiDB-lite"/>
    </source>
</evidence>
<organism evidence="3 4">
    <name type="scientific">Micromonospora narathiwatensis</name>
    <dbReference type="NCBI Taxonomy" id="299146"/>
    <lineage>
        <taxon>Bacteria</taxon>
        <taxon>Bacillati</taxon>
        <taxon>Actinomycetota</taxon>
        <taxon>Actinomycetes</taxon>
        <taxon>Micromonosporales</taxon>
        <taxon>Micromonosporaceae</taxon>
        <taxon>Micromonospora</taxon>
    </lineage>
</organism>
<keyword evidence="4" id="KW-1185">Reference proteome</keyword>
<feature type="region of interest" description="Disordered" evidence="1">
    <location>
        <begin position="71"/>
        <end position="123"/>
    </location>
</feature>
<dbReference type="Proteomes" id="UP000198765">
    <property type="component" value="Chromosome I"/>
</dbReference>
<name>A0A1A8ZVY6_9ACTN</name>
<sequence length="259" mass="25928">MTGFEEYAALVRELSARQRGGEQAVAAEAERRRGLHAAADQLGQRLAAQGQRLDQLGRAIGGSASVTVPEGAPAVSVPASPGGAPPPGTGAGATGGAAAAPGRPEVGAYPEGTVPGPRAPEPDPAAELAAARQLADEADRYGQQAEAIGHRPMLLPTWSPAARAVAVYAACALAGSVLMCGAALSPANQAVGLGPVLAVACTGIPLLSFLAGHLILGRWGRPVIGGDLPSSRYVPLGFVICALLSPSLYCAVLVVTRLT</sequence>
<dbReference type="EMBL" id="LT594324">
    <property type="protein sequence ID" value="SBT48001.1"/>
    <property type="molecule type" value="Genomic_DNA"/>
</dbReference>
<dbReference type="OrthoDB" id="3403535at2"/>
<reference evidence="3 4" key="1">
    <citation type="submission" date="2016-06" db="EMBL/GenBank/DDBJ databases">
        <authorList>
            <person name="Kjaerup R.B."/>
            <person name="Dalgaard T.S."/>
            <person name="Juul-Madsen H.R."/>
        </authorList>
    </citation>
    <scope>NUCLEOTIDE SEQUENCE [LARGE SCALE GENOMIC DNA]</scope>
    <source>
        <strain evidence="3 4">DSM 45248</strain>
    </source>
</reference>
<feature type="transmembrane region" description="Helical" evidence="2">
    <location>
        <begin position="196"/>
        <end position="216"/>
    </location>
</feature>
<dbReference type="RefSeq" id="WP_091202456.1">
    <property type="nucleotide sequence ID" value="NZ_LT594324.1"/>
</dbReference>
<evidence type="ECO:0000313" key="4">
    <source>
        <dbReference type="Proteomes" id="UP000198765"/>
    </source>
</evidence>